<evidence type="ECO:0000256" key="6">
    <source>
        <dbReference type="ARBA" id="ARBA00022824"/>
    </source>
</evidence>
<feature type="transmembrane region" description="Helical" evidence="10">
    <location>
        <begin position="33"/>
        <end position="54"/>
    </location>
</feature>
<keyword evidence="6" id="KW-0256">Endoplasmic reticulum</keyword>
<dbReference type="Pfam" id="PF10510">
    <property type="entry name" value="PIG-S"/>
    <property type="match status" value="1"/>
</dbReference>
<keyword evidence="8 10" id="KW-0472">Membrane</keyword>
<keyword evidence="9" id="KW-0325">Glycoprotein</keyword>
<evidence type="ECO:0000256" key="5">
    <source>
        <dbReference type="ARBA" id="ARBA00022692"/>
    </source>
</evidence>
<comment type="similarity">
    <text evidence="3">Belongs to the PIGS family.</text>
</comment>
<dbReference type="EMBL" id="ADBV01010170">
    <property type="protein sequence ID" value="EJW75704.1"/>
    <property type="molecule type" value="Genomic_DNA"/>
</dbReference>
<dbReference type="GO" id="GO:0006506">
    <property type="term" value="P:GPI anchor biosynthetic process"/>
    <property type="evidence" value="ECO:0007669"/>
    <property type="project" value="UniProtKB-UniPathway"/>
</dbReference>
<evidence type="ECO:0000256" key="4">
    <source>
        <dbReference type="ARBA" id="ARBA00022502"/>
    </source>
</evidence>
<evidence type="ECO:0000256" key="1">
    <source>
        <dbReference type="ARBA" id="ARBA00004477"/>
    </source>
</evidence>
<sequence length="59" mass="6617">MIASVAKGRALAESALNDKSLLSLLYFPNDQKFAIYLPLFLPTLLPLFGSVLALNRYWM</sequence>
<reference evidence="12" key="1">
    <citation type="submission" date="2012-08" db="EMBL/GenBank/DDBJ databases">
        <title>The Genome Sequence of Wuchereria bancrofti.</title>
        <authorList>
            <person name="Nutman T.B."/>
            <person name="Fink D.L."/>
            <person name="Russ C."/>
            <person name="Young S."/>
            <person name="Zeng Q."/>
            <person name="Koehrsen M."/>
            <person name="Alvarado L."/>
            <person name="Berlin A."/>
            <person name="Chapman S.B."/>
            <person name="Chen Z."/>
            <person name="Freedman E."/>
            <person name="Gellesch M."/>
            <person name="Goldberg J."/>
            <person name="Griggs A."/>
            <person name="Gujja S."/>
            <person name="Heilman E.R."/>
            <person name="Heiman D."/>
            <person name="Hepburn T."/>
            <person name="Howarth C."/>
            <person name="Jen D."/>
            <person name="Larson L."/>
            <person name="Lewis B."/>
            <person name="Mehta T."/>
            <person name="Park D."/>
            <person name="Pearson M."/>
            <person name="Roberts A."/>
            <person name="Saif S."/>
            <person name="Shea T."/>
            <person name="Shenoy N."/>
            <person name="Sisk P."/>
            <person name="Stolte C."/>
            <person name="Sykes S."/>
            <person name="Walk T."/>
            <person name="White J."/>
            <person name="Yandava C."/>
            <person name="Haas B."/>
            <person name="Henn M.R."/>
            <person name="Nusbaum C."/>
            <person name="Birren B."/>
        </authorList>
    </citation>
    <scope>NUCLEOTIDE SEQUENCE [LARGE SCALE GENOMIC DNA]</scope>
    <source>
        <strain evidence="12">NA</strain>
    </source>
</reference>
<comment type="pathway">
    <text evidence="2">Glycolipid biosynthesis; glycosylphosphatidylinositol-anchor biosynthesis.</text>
</comment>
<evidence type="ECO:0000313" key="11">
    <source>
        <dbReference type="EMBL" id="EJW75704.1"/>
    </source>
</evidence>
<keyword evidence="4" id="KW-0337">GPI-anchor biosynthesis</keyword>
<dbReference type="PANTHER" id="PTHR21072">
    <property type="entry name" value="GPI TRANSAMIDASE COMPONENT PIG-S"/>
    <property type="match status" value="1"/>
</dbReference>
<proteinExistence type="inferred from homology"/>
<evidence type="ECO:0000256" key="10">
    <source>
        <dbReference type="SAM" id="Phobius"/>
    </source>
</evidence>
<evidence type="ECO:0000256" key="8">
    <source>
        <dbReference type="ARBA" id="ARBA00023136"/>
    </source>
</evidence>
<dbReference type="AlphaFoldDB" id="J9EK18"/>
<evidence type="ECO:0000256" key="7">
    <source>
        <dbReference type="ARBA" id="ARBA00022989"/>
    </source>
</evidence>
<comment type="subcellular location">
    <subcellularLocation>
        <location evidence="1">Endoplasmic reticulum membrane</location>
        <topology evidence="1">Multi-pass membrane protein</topology>
    </subcellularLocation>
</comment>
<feature type="non-terminal residue" evidence="11">
    <location>
        <position position="59"/>
    </location>
</feature>
<keyword evidence="5 10" id="KW-0812">Transmembrane</keyword>
<dbReference type="InterPro" id="IPR019540">
    <property type="entry name" value="PtdIno-glycan_biosynth_class_S"/>
</dbReference>
<dbReference type="PANTHER" id="PTHR21072:SF13">
    <property type="entry name" value="GPI TRANSAMIDASE COMPONENT PIG-S"/>
    <property type="match status" value="1"/>
</dbReference>
<dbReference type="Proteomes" id="UP000004810">
    <property type="component" value="Unassembled WGS sequence"/>
</dbReference>
<comment type="caution">
    <text evidence="11">The sequence shown here is derived from an EMBL/GenBank/DDBJ whole genome shotgun (WGS) entry which is preliminary data.</text>
</comment>
<accession>J9EK18</accession>
<dbReference type="GO" id="GO:0016255">
    <property type="term" value="P:attachment of GPI anchor to protein"/>
    <property type="evidence" value="ECO:0007669"/>
    <property type="project" value="InterPro"/>
</dbReference>
<evidence type="ECO:0000256" key="3">
    <source>
        <dbReference type="ARBA" id="ARBA00005316"/>
    </source>
</evidence>
<evidence type="ECO:0000256" key="9">
    <source>
        <dbReference type="ARBA" id="ARBA00023180"/>
    </source>
</evidence>
<gene>
    <name evidence="11" type="ORF">WUBG_13390</name>
</gene>
<dbReference type="GO" id="GO:0042765">
    <property type="term" value="C:GPI-anchor transamidase complex"/>
    <property type="evidence" value="ECO:0007669"/>
    <property type="project" value="InterPro"/>
</dbReference>
<keyword evidence="7 10" id="KW-1133">Transmembrane helix</keyword>
<protein>
    <submittedName>
        <fullName evidence="11">Uncharacterized protein</fullName>
    </submittedName>
</protein>
<evidence type="ECO:0000313" key="12">
    <source>
        <dbReference type="Proteomes" id="UP000004810"/>
    </source>
</evidence>
<name>J9EK18_WUCBA</name>
<evidence type="ECO:0000256" key="2">
    <source>
        <dbReference type="ARBA" id="ARBA00004687"/>
    </source>
</evidence>
<dbReference type="UniPathway" id="UPA00196"/>
<organism evidence="11 12">
    <name type="scientific">Wuchereria bancrofti</name>
    <dbReference type="NCBI Taxonomy" id="6293"/>
    <lineage>
        <taxon>Eukaryota</taxon>
        <taxon>Metazoa</taxon>
        <taxon>Ecdysozoa</taxon>
        <taxon>Nematoda</taxon>
        <taxon>Chromadorea</taxon>
        <taxon>Rhabditida</taxon>
        <taxon>Spirurina</taxon>
        <taxon>Spiruromorpha</taxon>
        <taxon>Filarioidea</taxon>
        <taxon>Onchocercidae</taxon>
        <taxon>Wuchereria</taxon>
    </lineage>
</organism>